<evidence type="ECO:0000313" key="1">
    <source>
        <dbReference type="EMBL" id="GFR83780.1"/>
    </source>
</evidence>
<keyword evidence="2" id="KW-1185">Reference proteome</keyword>
<proteinExistence type="predicted"/>
<name>A0AAV4GHC5_9GAST</name>
<dbReference type="Proteomes" id="UP000762676">
    <property type="component" value="Unassembled WGS sequence"/>
</dbReference>
<evidence type="ECO:0000313" key="2">
    <source>
        <dbReference type="Proteomes" id="UP000762676"/>
    </source>
</evidence>
<dbReference type="AlphaFoldDB" id="A0AAV4GHC5"/>
<reference evidence="1 2" key="1">
    <citation type="journal article" date="2021" name="Elife">
        <title>Chloroplast acquisition without the gene transfer in kleptoplastic sea slugs, Plakobranchus ocellatus.</title>
        <authorList>
            <person name="Maeda T."/>
            <person name="Takahashi S."/>
            <person name="Yoshida T."/>
            <person name="Shimamura S."/>
            <person name="Takaki Y."/>
            <person name="Nagai Y."/>
            <person name="Toyoda A."/>
            <person name="Suzuki Y."/>
            <person name="Arimoto A."/>
            <person name="Ishii H."/>
            <person name="Satoh N."/>
            <person name="Nishiyama T."/>
            <person name="Hasebe M."/>
            <person name="Maruyama T."/>
            <person name="Minagawa J."/>
            <person name="Obokata J."/>
            <person name="Shigenobu S."/>
        </authorList>
    </citation>
    <scope>NUCLEOTIDE SEQUENCE [LARGE SCALE GENOMIC DNA]</scope>
</reference>
<protein>
    <submittedName>
        <fullName evidence="1">Uncharacterized protein</fullName>
    </submittedName>
</protein>
<accession>A0AAV4GHC5</accession>
<dbReference type="EMBL" id="BMAT01008385">
    <property type="protein sequence ID" value="GFR83780.1"/>
    <property type="molecule type" value="Genomic_DNA"/>
</dbReference>
<gene>
    <name evidence="1" type="ORF">ElyMa_004133200</name>
</gene>
<sequence length="89" mass="10388">MLWSERTRQRTRLTNQCKHAIKSGMPVHLKSRVKNLSHLNLKLSGVNFCWTDHRLTPGADPRRISIVQSQTHLDIKQTRQGRWPAFSET</sequence>
<comment type="caution">
    <text evidence="1">The sequence shown here is derived from an EMBL/GenBank/DDBJ whole genome shotgun (WGS) entry which is preliminary data.</text>
</comment>
<organism evidence="1 2">
    <name type="scientific">Elysia marginata</name>
    <dbReference type="NCBI Taxonomy" id="1093978"/>
    <lineage>
        <taxon>Eukaryota</taxon>
        <taxon>Metazoa</taxon>
        <taxon>Spiralia</taxon>
        <taxon>Lophotrochozoa</taxon>
        <taxon>Mollusca</taxon>
        <taxon>Gastropoda</taxon>
        <taxon>Heterobranchia</taxon>
        <taxon>Euthyneura</taxon>
        <taxon>Panpulmonata</taxon>
        <taxon>Sacoglossa</taxon>
        <taxon>Placobranchoidea</taxon>
        <taxon>Plakobranchidae</taxon>
        <taxon>Elysia</taxon>
    </lineage>
</organism>